<proteinExistence type="predicted"/>
<protein>
    <submittedName>
        <fullName evidence="1">Uncharacterized protein</fullName>
    </submittedName>
</protein>
<name>A0ABU8UA64_9ACTN</name>
<sequence>MVVPGVLAGDEVELPADLDAPHSWSYTRDVARTLLAVGGRDDTWGRAWHVPSTSELPVRELAARLAATAGAPAPLLRRMTPERLAALAAEDAVVAEFPEMAYLDDRELRLDASETERLLGVSATALEVVLRELIPLPARSDM</sequence>
<dbReference type="EMBL" id="JBBKAM010000002">
    <property type="protein sequence ID" value="MEJ8644755.1"/>
    <property type="molecule type" value="Genomic_DNA"/>
</dbReference>
<gene>
    <name evidence="1" type="ORF">WKI68_32755</name>
</gene>
<reference evidence="1 2" key="1">
    <citation type="submission" date="2024-03" db="EMBL/GenBank/DDBJ databases">
        <title>Novel Streptomyces species of biotechnological and ecological value are a feature of Machair soil.</title>
        <authorList>
            <person name="Prole J.R."/>
            <person name="Goodfellow M."/>
            <person name="Allenby N."/>
            <person name="Ward A.C."/>
        </authorList>
    </citation>
    <scope>NUCLEOTIDE SEQUENCE [LARGE SCALE GENOMIC DNA]</scope>
    <source>
        <strain evidence="1 2">MS1.HAVA.3</strain>
    </source>
</reference>
<dbReference type="Proteomes" id="UP001382904">
    <property type="component" value="Unassembled WGS sequence"/>
</dbReference>
<keyword evidence="2" id="KW-1185">Reference proteome</keyword>
<evidence type="ECO:0000313" key="2">
    <source>
        <dbReference type="Proteomes" id="UP001382904"/>
    </source>
</evidence>
<accession>A0ABU8UA64</accession>
<dbReference type="InterPro" id="IPR036291">
    <property type="entry name" value="NAD(P)-bd_dom_sf"/>
</dbReference>
<organism evidence="1 2">
    <name type="scientific">Streptomyces caledonius</name>
    <dbReference type="NCBI Taxonomy" id="3134107"/>
    <lineage>
        <taxon>Bacteria</taxon>
        <taxon>Bacillati</taxon>
        <taxon>Actinomycetota</taxon>
        <taxon>Actinomycetes</taxon>
        <taxon>Kitasatosporales</taxon>
        <taxon>Streptomycetaceae</taxon>
        <taxon>Streptomyces</taxon>
    </lineage>
</organism>
<comment type="caution">
    <text evidence="1">The sequence shown here is derived from an EMBL/GenBank/DDBJ whole genome shotgun (WGS) entry which is preliminary data.</text>
</comment>
<dbReference type="Gene3D" id="3.40.50.720">
    <property type="entry name" value="NAD(P)-binding Rossmann-like Domain"/>
    <property type="match status" value="1"/>
</dbReference>
<evidence type="ECO:0000313" key="1">
    <source>
        <dbReference type="EMBL" id="MEJ8644755.1"/>
    </source>
</evidence>
<dbReference type="SUPFAM" id="SSF51735">
    <property type="entry name" value="NAD(P)-binding Rossmann-fold domains"/>
    <property type="match status" value="1"/>
</dbReference>